<reference evidence="2" key="2">
    <citation type="submission" date="2015-01" db="EMBL/GenBank/DDBJ databases">
        <title>Evolutionary Origins and Diversification of the Mycorrhizal Mutualists.</title>
        <authorList>
            <consortium name="DOE Joint Genome Institute"/>
            <consortium name="Mycorrhizal Genomics Consortium"/>
            <person name="Kohler A."/>
            <person name="Kuo A."/>
            <person name="Nagy L.G."/>
            <person name="Floudas D."/>
            <person name="Copeland A."/>
            <person name="Barry K.W."/>
            <person name="Cichocki N."/>
            <person name="Veneault-Fourrey C."/>
            <person name="LaButti K."/>
            <person name="Lindquist E.A."/>
            <person name="Lipzen A."/>
            <person name="Lundell T."/>
            <person name="Morin E."/>
            <person name="Murat C."/>
            <person name="Riley R."/>
            <person name="Ohm R."/>
            <person name="Sun H."/>
            <person name="Tunlid A."/>
            <person name="Henrissat B."/>
            <person name="Grigoriev I.V."/>
            <person name="Hibbett D.S."/>
            <person name="Martin F."/>
        </authorList>
    </citation>
    <scope>NUCLEOTIDE SEQUENCE [LARGE SCALE GENOMIC DNA]</scope>
    <source>
        <strain evidence="2">Foug A</strain>
    </source>
</reference>
<evidence type="ECO:0000313" key="1">
    <source>
        <dbReference type="EMBL" id="KIM60774.1"/>
    </source>
</evidence>
<dbReference type="AlphaFoldDB" id="A0A0C3DX73"/>
<dbReference type="EMBL" id="KN822058">
    <property type="protein sequence ID" value="KIM60774.1"/>
    <property type="molecule type" value="Genomic_DNA"/>
</dbReference>
<dbReference type="Proteomes" id="UP000053989">
    <property type="component" value="Unassembled WGS sequence"/>
</dbReference>
<sequence length="95" mass="10494">MAKNGNSSSLRQRMDAVNVRRLANCTNSTGMPSAWGMCMCSDGICRAEAHRRGMGGALGGEWRWQCRVRNVARCSAVQVVVDADKTFLISHKCRF</sequence>
<keyword evidence="2" id="KW-1185">Reference proteome</keyword>
<reference evidence="1 2" key="1">
    <citation type="submission" date="2014-04" db="EMBL/GenBank/DDBJ databases">
        <authorList>
            <consortium name="DOE Joint Genome Institute"/>
            <person name="Kuo A."/>
            <person name="Kohler A."/>
            <person name="Nagy L.G."/>
            <person name="Floudas D."/>
            <person name="Copeland A."/>
            <person name="Barry K.W."/>
            <person name="Cichocki N."/>
            <person name="Veneault-Fourrey C."/>
            <person name="LaButti K."/>
            <person name="Lindquist E.A."/>
            <person name="Lipzen A."/>
            <person name="Lundell T."/>
            <person name="Morin E."/>
            <person name="Murat C."/>
            <person name="Sun H."/>
            <person name="Tunlid A."/>
            <person name="Henrissat B."/>
            <person name="Grigoriev I.V."/>
            <person name="Hibbett D.S."/>
            <person name="Martin F."/>
            <person name="Nordberg H.P."/>
            <person name="Cantor M.N."/>
            <person name="Hua S.X."/>
        </authorList>
    </citation>
    <scope>NUCLEOTIDE SEQUENCE [LARGE SCALE GENOMIC DNA]</scope>
    <source>
        <strain evidence="1 2">Foug A</strain>
    </source>
</reference>
<gene>
    <name evidence="1" type="ORF">SCLCIDRAFT_928118</name>
</gene>
<proteinExistence type="predicted"/>
<organism evidence="1 2">
    <name type="scientific">Scleroderma citrinum Foug A</name>
    <dbReference type="NCBI Taxonomy" id="1036808"/>
    <lineage>
        <taxon>Eukaryota</taxon>
        <taxon>Fungi</taxon>
        <taxon>Dikarya</taxon>
        <taxon>Basidiomycota</taxon>
        <taxon>Agaricomycotina</taxon>
        <taxon>Agaricomycetes</taxon>
        <taxon>Agaricomycetidae</taxon>
        <taxon>Boletales</taxon>
        <taxon>Sclerodermatineae</taxon>
        <taxon>Sclerodermataceae</taxon>
        <taxon>Scleroderma</taxon>
    </lineage>
</organism>
<accession>A0A0C3DX73</accession>
<dbReference type="HOGENOM" id="CLU_2374042_0_0_1"/>
<name>A0A0C3DX73_9AGAM</name>
<protein>
    <submittedName>
        <fullName evidence="1">Uncharacterized protein</fullName>
    </submittedName>
</protein>
<evidence type="ECO:0000313" key="2">
    <source>
        <dbReference type="Proteomes" id="UP000053989"/>
    </source>
</evidence>
<dbReference type="InParanoid" id="A0A0C3DX73"/>